<dbReference type="STRING" id="471855.Shel_17610"/>
<dbReference type="AlphaFoldDB" id="C7N795"/>
<sequence length="177" mass="18825">MEEMRVVLAGFGGQGLLFAGKVMAHAALIDNHEVSWLPSYGPEMRGGTANCSVIISDDPIGSPLVTDPTVLIAMNQPSVDKFIDEVVPGGIVLIDESLVNHVPERDDVKIFTLNATKMAEEAGLKGLANIVLVGKLFAETSFCSAETLEEAIRHVVPARKAAYVQKNIDAVKLGAQA</sequence>
<evidence type="ECO:0000259" key="2">
    <source>
        <dbReference type="Pfam" id="PF01558"/>
    </source>
</evidence>
<name>C7N795_SLAHD</name>
<dbReference type="EMBL" id="CP001684">
    <property type="protein sequence ID" value="ACV22780.1"/>
    <property type="molecule type" value="Genomic_DNA"/>
</dbReference>
<accession>C7N795</accession>
<organism evidence="3 4">
    <name type="scientific">Slackia heliotrinireducens (strain ATCC 29202 / DSM 20476 / NCTC 11029 / RHS 1)</name>
    <name type="common">Peptococcus heliotrinreducens</name>
    <dbReference type="NCBI Taxonomy" id="471855"/>
    <lineage>
        <taxon>Bacteria</taxon>
        <taxon>Bacillati</taxon>
        <taxon>Actinomycetota</taxon>
        <taxon>Coriobacteriia</taxon>
        <taxon>Eggerthellales</taxon>
        <taxon>Eggerthellaceae</taxon>
        <taxon>Slackia</taxon>
    </lineage>
</organism>
<dbReference type="InterPro" id="IPR019752">
    <property type="entry name" value="Pyrv/ketoisovalerate_OxRed_cat"/>
</dbReference>
<keyword evidence="4" id="KW-1185">Reference proteome</keyword>
<dbReference type="RefSeq" id="WP_012798882.1">
    <property type="nucleotide sequence ID" value="NC_013165.1"/>
</dbReference>
<dbReference type="eggNOG" id="COG1014">
    <property type="taxonomic scope" value="Bacteria"/>
</dbReference>
<gene>
    <name evidence="3" type="ordered locus">Shel_17610</name>
</gene>
<dbReference type="HOGENOM" id="CLU_087284_0_1_11"/>
<protein>
    <submittedName>
        <fullName evidence="3">2-oxoacid:ferredoxin oxidoreductase, gamma subunit</fullName>
    </submittedName>
</protein>
<dbReference type="InterPro" id="IPR052554">
    <property type="entry name" value="2-oxoglutarate_synth_KorC"/>
</dbReference>
<dbReference type="Pfam" id="PF01558">
    <property type="entry name" value="POR"/>
    <property type="match status" value="1"/>
</dbReference>
<dbReference type="PANTHER" id="PTHR42730:SF1">
    <property type="entry name" value="2-OXOGLUTARATE SYNTHASE SUBUNIT KORC"/>
    <property type="match status" value="1"/>
</dbReference>
<dbReference type="PANTHER" id="PTHR42730">
    <property type="entry name" value="2-OXOGLUTARATE SYNTHASE SUBUNIT KORC"/>
    <property type="match status" value="1"/>
</dbReference>
<dbReference type="GO" id="GO:0016903">
    <property type="term" value="F:oxidoreductase activity, acting on the aldehyde or oxo group of donors"/>
    <property type="evidence" value="ECO:0007669"/>
    <property type="project" value="InterPro"/>
</dbReference>
<keyword evidence="1" id="KW-0560">Oxidoreductase</keyword>
<evidence type="ECO:0000313" key="3">
    <source>
        <dbReference type="EMBL" id="ACV22780.1"/>
    </source>
</evidence>
<dbReference type="Proteomes" id="UP000002026">
    <property type="component" value="Chromosome"/>
</dbReference>
<proteinExistence type="predicted"/>
<dbReference type="KEGG" id="shi:Shel_17610"/>
<dbReference type="Gene3D" id="3.40.920.10">
    <property type="entry name" value="Pyruvate-ferredoxin oxidoreductase, PFOR, domain III"/>
    <property type="match status" value="1"/>
</dbReference>
<evidence type="ECO:0000313" key="4">
    <source>
        <dbReference type="Proteomes" id="UP000002026"/>
    </source>
</evidence>
<dbReference type="InterPro" id="IPR002869">
    <property type="entry name" value="Pyrv_flavodox_OxRed_cen"/>
</dbReference>
<feature type="domain" description="Pyruvate/ketoisovalerate oxidoreductase catalytic" evidence="2">
    <location>
        <begin position="12"/>
        <end position="176"/>
    </location>
</feature>
<evidence type="ECO:0000256" key="1">
    <source>
        <dbReference type="ARBA" id="ARBA00023002"/>
    </source>
</evidence>
<reference evidence="3 4" key="1">
    <citation type="journal article" date="2009" name="Stand. Genomic Sci.">
        <title>Complete genome sequence of Slackia heliotrinireducens type strain (RHS 1).</title>
        <authorList>
            <person name="Pukall R."/>
            <person name="Lapidus A."/>
            <person name="Nolan M."/>
            <person name="Copeland A."/>
            <person name="Glavina Del Rio T."/>
            <person name="Lucas S."/>
            <person name="Chen F."/>
            <person name="Tice H."/>
            <person name="Cheng J.F."/>
            <person name="Chertkov O."/>
            <person name="Bruce D."/>
            <person name="Goodwin L."/>
            <person name="Kuske C."/>
            <person name="Brettin T."/>
            <person name="Detter J.C."/>
            <person name="Han C."/>
            <person name="Pitluck S."/>
            <person name="Pati A."/>
            <person name="Mavrommatis K."/>
            <person name="Ivanova N."/>
            <person name="Ovchinnikova G."/>
            <person name="Chen A."/>
            <person name="Palaniappan K."/>
            <person name="Schneider S."/>
            <person name="Rohde M."/>
            <person name="Chain P."/>
            <person name="D'haeseleer P."/>
            <person name="Goker M."/>
            <person name="Bristow J."/>
            <person name="Eisen J.A."/>
            <person name="Markowitz V."/>
            <person name="Kyrpides N.C."/>
            <person name="Klenk H.P."/>
            <person name="Hugenholtz P."/>
        </authorList>
    </citation>
    <scope>NUCLEOTIDE SEQUENCE [LARGE SCALE GENOMIC DNA]</scope>
    <source>
        <strain evidence="4">ATCC 29202 / DSM 20476 / NCTC 11029 / RHS 1</strain>
    </source>
</reference>
<dbReference type="SUPFAM" id="SSF53323">
    <property type="entry name" value="Pyruvate-ferredoxin oxidoreductase, PFOR, domain III"/>
    <property type="match status" value="1"/>
</dbReference>